<evidence type="ECO:0000256" key="1">
    <source>
        <dbReference type="SAM" id="Phobius"/>
    </source>
</evidence>
<keyword evidence="3" id="KW-1185">Reference proteome</keyword>
<keyword evidence="1" id="KW-0812">Transmembrane</keyword>
<evidence type="ECO:0000313" key="2">
    <source>
        <dbReference type="EMBL" id="EKX92422.1"/>
    </source>
</evidence>
<dbReference type="STRING" id="1035195.HMPREF9997_00088"/>
<sequence length="199" mass="21811">MKVCHTIQVAENKPRIFQDGRDISMTLIVIIAVMALTVAFTGMCSLNPGRPENGPVQEVDARQFLDIEARGMAFPLRYPQMPDGWTTNSARRSSVDGAPAPVVGWVTAQGAYVQLLQTDRSLEDAVKDHDDYARKEQTSTSIAGTDVHVYTSEEHDARVLWVADLGDVRLLVSGTAGEAEYTQLMEATLKTAPIDAHRP</sequence>
<evidence type="ECO:0008006" key="4">
    <source>
        <dbReference type="Google" id="ProtNLM"/>
    </source>
</evidence>
<dbReference type="PATRIC" id="fig|1035195.3.peg.80"/>
<accession>L1MMG4</accession>
<dbReference type="InterPro" id="IPR025339">
    <property type="entry name" value="DUF4245"/>
</dbReference>
<keyword evidence="1" id="KW-0472">Membrane</keyword>
<reference evidence="2 3" key="1">
    <citation type="submission" date="2012-05" db="EMBL/GenBank/DDBJ databases">
        <authorList>
            <person name="Weinstock G."/>
            <person name="Sodergren E."/>
            <person name="Lobos E.A."/>
            <person name="Fulton L."/>
            <person name="Fulton R."/>
            <person name="Courtney L."/>
            <person name="Fronick C."/>
            <person name="O'Laughlin M."/>
            <person name="Godfrey J."/>
            <person name="Wilson R.M."/>
            <person name="Miner T."/>
            <person name="Farmer C."/>
            <person name="Delehaunty K."/>
            <person name="Cordes M."/>
            <person name="Minx P."/>
            <person name="Tomlinson C."/>
            <person name="Chen J."/>
            <person name="Wollam A."/>
            <person name="Pepin K.H."/>
            <person name="Bhonagiri V."/>
            <person name="Zhang X."/>
            <person name="Suruliraj S."/>
            <person name="Warren W."/>
            <person name="Mitreva M."/>
            <person name="Mardis E.R."/>
            <person name="Wilson R.K."/>
        </authorList>
    </citation>
    <scope>NUCLEOTIDE SEQUENCE [LARGE SCALE GENOMIC DNA]</scope>
    <source>
        <strain evidence="2 3">F0235</strain>
    </source>
</reference>
<dbReference type="HOGENOM" id="CLU_095244_0_1_11"/>
<dbReference type="Proteomes" id="UP000010445">
    <property type="component" value="Unassembled WGS sequence"/>
</dbReference>
<comment type="caution">
    <text evidence="2">The sequence shown here is derived from an EMBL/GenBank/DDBJ whole genome shotgun (WGS) entry which is preliminary data.</text>
</comment>
<organism evidence="2 3">
    <name type="scientific">Corynebacterium durum F0235</name>
    <dbReference type="NCBI Taxonomy" id="1035195"/>
    <lineage>
        <taxon>Bacteria</taxon>
        <taxon>Bacillati</taxon>
        <taxon>Actinomycetota</taxon>
        <taxon>Actinomycetes</taxon>
        <taxon>Mycobacteriales</taxon>
        <taxon>Corynebacteriaceae</taxon>
        <taxon>Corynebacterium</taxon>
    </lineage>
</organism>
<dbReference type="EMBL" id="AMEM01000005">
    <property type="protein sequence ID" value="EKX92422.1"/>
    <property type="molecule type" value="Genomic_DNA"/>
</dbReference>
<feature type="transmembrane region" description="Helical" evidence="1">
    <location>
        <begin position="23"/>
        <end position="43"/>
    </location>
</feature>
<dbReference type="eggNOG" id="ENOG50330AZ">
    <property type="taxonomic scope" value="Bacteria"/>
</dbReference>
<keyword evidence="1" id="KW-1133">Transmembrane helix</keyword>
<name>L1MMG4_9CORY</name>
<protein>
    <recommendedName>
        <fullName evidence="4">DUF4245 domain-containing protein</fullName>
    </recommendedName>
</protein>
<gene>
    <name evidence="2" type="ORF">HMPREF9997_00088</name>
</gene>
<proteinExistence type="predicted"/>
<dbReference type="Pfam" id="PF14030">
    <property type="entry name" value="DUF4245"/>
    <property type="match status" value="1"/>
</dbReference>
<evidence type="ECO:0000313" key="3">
    <source>
        <dbReference type="Proteomes" id="UP000010445"/>
    </source>
</evidence>
<dbReference type="AlphaFoldDB" id="L1MMG4"/>